<evidence type="ECO:0000313" key="2">
    <source>
        <dbReference type="Proteomes" id="UP000636709"/>
    </source>
</evidence>
<keyword evidence="2" id="KW-1185">Reference proteome</keyword>
<name>A0A835B0Z4_9POAL</name>
<dbReference type="InterPro" id="IPR036041">
    <property type="entry name" value="Ribosome-inact_prot_sf"/>
</dbReference>
<dbReference type="SUPFAM" id="SSF56371">
    <property type="entry name" value="Ribosome inactivating proteins (RIP)"/>
    <property type="match status" value="1"/>
</dbReference>
<comment type="caution">
    <text evidence="1">The sequence shown here is derived from an EMBL/GenBank/DDBJ whole genome shotgun (WGS) entry which is preliminary data.</text>
</comment>
<accession>A0A835B0Z4</accession>
<proteinExistence type="predicted"/>
<dbReference type="OrthoDB" id="682273at2759"/>
<dbReference type="AlphaFoldDB" id="A0A835B0Z4"/>
<dbReference type="GO" id="GO:0017148">
    <property type="term" value="P:negative regulation of translation"/>
    <property type="evidence" value="ECO:0007669"/>
    <property type="project" value="InterPro"/>
</dbReference>
<reference evidence="1" key="1">
    <citation type="submission" date="2020-07" db="EMBL/GenBank/DDBJ databases">
        <title>Genome sequence and genetic diversity analysis of an under-domesticated orphan crop, white fonio (Digitaria exilis).</title>
        <authorList>
            <person name="Bennetzen J.L."/>
            <person name="Chen S."/>
            <person name="Ma X."/>
            <person name="Wang X."/>
            <person name="Yssel A.E.J."/>
            <person name="Chaluvadi S.R."/>
            <person name="Johnson M."/>
            <person name="Gangashetty P."/>
            <person name="Hamidou F."/>
            <person name="Sanogo M.D."/>
            <person name="Zwaenepoel A."/>
            <person name="Wallace J."/>
            <person name="Van De Peer Y."/>
            <person name="Van Deynze A."/>
        </authorList>
    </citation>
    <scope>NUCLEOTIDE SEQUENCE</scope>
    <source>
        <tissue evidence="1">Leaves</tissue>
    </source>
</reference>
<dbReference type="EMBL" id="JACEFO010002109">
    <property type="protein sequence ID" value="KAF8681694.1"/>
    <property type="molecule type" value="Genomic_DNA"/>
</dbReference>
<dbReference type="GO" id="GO:0030598">
    <property type="term" value="F:rRNA N-glycosylase activity"/>
    <property type="evidence" value="ECO:0007669"/>
    <property type="project" value="InterPro"/>
</dbReference>
<organism evidence="1 2">
    <name type="scientific">Digitaria exilis</name>
    <dbReference type="NCBI Taxonomy" id="1010633"/>
    <lineage>
        <taxon>Eukaryota</taxon>
        <taxon>Viridiplantae</taxon>
        <taxon>Streptophyta</taxon>
        <taxon>Embryophyta</taxon>
        <taxon>Tracheophyta</taxon>
        <taxon>Spermatophyta</taxon>
        <taxon>Magnoliopsida</taxon>
        <taxon>Liliopsida</taxon>
        <taxon>Poales</taxon>
        <taxon>Poaceae</taxon>
        <taxon>PACMAD clade</taxon>
        <taxon>Panicoideae</taxon>
        <taxon>Panicodae</taxon>
        <taxon>Paniceae</taxon>
        <taxon>Anthephorinae</taxon>
        <taxon>Digitaria</taxon>
    </lineage>
</organism>
<evidence type="ECO:0000313" key="1">
    <source>
        <dbReference type="EMBL" id="KAF8681694.1"/>
    </source>
</evidence>
<gene>
    <name evidence="1" type="ORF">HU200_045125</name>
</gene>
<dbReference type="Proteomes" id="UP000636709">
    <property type="component" value="Unassembled WGS sequence"/>
</dbReference>
<protein>
    <submittedName>
        <fullName evidence="1">Uncharacterized protein</fullName>
    </submittedName>
</protein>
<sequence>MIMFPGALRFFPIRRKVMEGWESGCFLDELGERALLVSWKDITVSLIKWNETRRWEPLILTAVTSLYKIESAEDALRVGDLLFIPLRYGF</sequence>